<name>H8L487_FRAAD</name>
<dbReference type="eggNOG" id="COG1937">
    <property type="taxonomic scope" value="Bacteria"/>
</dbReference>
<dbReference type="EMBL" id="CP003350">
    <property type="protein sequence ID" value="AFC86563.1"/>
    <property type="molecule type" value="Genomic_DNA"/>
</dbReference>
<evidence type="ECO:0000313" key="3">
    <source>
        <dbReference type="Proteomes" id="UP000005234"/>
    </source>
</evidence>
<dbReference type="InterPro" id="IPR003735">
    <property type="entry name" value="Metal_Tscrpt_repr"/>
</dbReference>
<dbReference type="HOGENOM" id="CLU_212451_0_0_6"/>
<comment type="similarity">
    <text evidence="1">Belongs to the FrmR/RcnR family.</text>
</comment>
<dbReference type="PANTHER" id="PTHR33677:SF5">
    <property type="entry name" value="TRANSCRIPTIONAL REPRESSOR FRMR"/>
    <property type="match status" value="1"/>
</dbReference>
<dbReference type="Gene3D" id="1.20.58.1000">
    <property type="entry name" value="Metal-sensitive repressor, helix protomer"/>
    <property type="match status" value="1"/>
</dbReference>
<dbReference type="STRING" id="767434.Fraau_2181"/>
<evidence type="ECO:0008006" key="4">
    <source>
        <dbReference type="Google" id="ProtNLM"/>
    </source>
</evidence>
<evidence type="ECO:0000313" key="2">
    <source>
        <dbReference type="EMBL" id="AFC86563.1"/>
    </source>
</evidence>
<accession>H8L487</accession>
<organism evidence="2 3">
    <name type="scientific">Frateuria aurantia (strain ATCC 33424 / DSM 6220 / KCTC 2777 / LMG 1558 / NBRC 3245 / NCIMB 13370)</name>
    <name type="common">Acetobacter aurantius</name>
    <dbReference type="NCBI Taxonomy" id="767434"/>
    <lineage>
        <taxon>Bacteria</taxon>
        <taxon>Pseudomonadati</taxon>
        <taxon>Pseudomonadota</taxon>
        <taxon>Gammaproteobacteria</taxon>
        <taxon>Lysobacterales</taxon>
        <taxon>Rhodanobacteraceae</taxon>
        <taxon>Frateuria</taxon>
    </lineage>
</organism>
<sequence length="52" mass="5755">MPHAPAEKKRSLNRVRRILGQCDALDRAIETGIRCGEVMQQIAAIRGAIRAL</sequence>
<dbReference type="KEGG" id="fau:Fraau_2181"/>
<dbReference type="Proteomes" id="UP000005234">
    <property type="component" value="Chromosome"/>
</dbReference>
<protein>
    <recommendedName>
        <fullName evidence="4">Metal-sensitive transcriptional repressor</fullName>
    </recommendedName>
</protein>
<evidence type="ECO:0000256" key="1">
    <source>
        <dbReference type="ARBA" id="ARBA00005260"/>
    </source>
</evidence>
<keyword evidence="3" id="KW-1185">Reference proteome</keyword>
<dbReference type="GO" id="GO:0046872">
    <property type="term" value="F:metal ion binding"/>
    <property type="evidence" value="ECO:0007669"/>
    <property type="project" value="InterPro"/>
</dbReference>
<reference evidence="2" key="1">
    <citation type="submission" date="2012-02" db="EMBL/GenBank/DDBJ databases">
        <title>The complete genome of Frateuria aurantia DSM 6220.</title>
        <authorList>
            <consortium name="US DOE Joint Genome Institute (JGI-PGF)"/>
            <person name="Lucas S."/>
            <person name="Copeland A."/>
            <person name="Lapidus A."/>
            <person name="Glavina del Rio T."/>
            <person name="Dalin E."/>
            <person name="Tice H."/>
            <person name="Bruce D."/>
            <person name="Goodwin L."/>
            <person name="Pitluck S."/>
            <person name="Peters L."/>
            <person name="Ovchinnikova G."/>
            <person name="Teshima H."/>
            <person name="Kyrpides N."/>
            <person name="Mavromatis K."/>
            <person name="Ivanova N."/>
            <person name="Brettin T."/>
            <person name="Detter J.C."/>
            <person name="Han C."/>
            <person name="Larimer F."/>
            <person name="Land M."/>
            <person name="Hauser L."/>
            <person name="Markowitz V."/>
            <person name="Cheng J.-F."/>
            <person name="Hugenholtz P."/>
            <person name="Woyke T."/>
            <person name="Wu D."/>
            <person name="Brambilla E."/>
            <person name="Klenk H.-P."/>
            <person name="Eisen J.A."/>
        </authorList>
    </citation>
    <scope>NUCLEOTIDE SEQUENCE</scope>
    <source>
        <strain evidence="2">DSM 6220</strain>
    </source>
</reference>
<dbReference type="Pfam" id="PF02583">
    <property type="entry name" value="Trns_repr_metal"/>
    <property type="match status" value="1"/>
</dbReference>
<dbReference type="GO" id="GO:0045892">
    <property type="term" value="P:negative regulation of DNA-templated transcription"/>
    <property type="evidence" value="ECO:0007669"/>
    <property type="project" value="UniProtKB-ARBA"/>
</dbReference>
<dbReference type="PANTHER" id="PTHR33677">
    <property type="entry name" value="TRANSCRIPTIONAL REPRESSOR FRMR-RELATED"/>
    <property type="match status" value="1"/>
</dbReference>
<proteinExistence type="inferred from homology"/>
<gene>
    <name evidence="2" type="ordered locus">Fraau_2181</name>
</gene>
<dbReference type="AlphaFoldDB" id="H8L487"/>
<dbReference type="InterPro" id="IPR038390">
    <property type="entry name" value="Metal_Tscrpt_repr_sf"/>
</dbReference>
<dbReference type="GO" id="GO:0003677">
    <property type="term" value="F:DNA binding"/>
    <property type="evidence" value="ECO:0007669"/>
    <property type="project" value="InterPro"/>
</dbReference>